<evidence type="ECO:0000256" key="1">
    <source>
        <dbReference type="SAM" id="SignalP"/>
    </source>
</evidence>
<protein>
    <recommendedName>
        <fullName evidence="4">YfdX protein</fullName>
    </recommendedName>
</protein>
<sequence>MKSLPTAVLSLMLLSPSAFADQPPVEKTAVSNAAVPAKSITVHEDDWTKLMSEPQRLMTAAHETFLGKKADEAAADIEKAAAYVKTAAVNATPAAEAALKKSAAELTALAVRVRNGATIGRREMADSFARANQAMAVEYHAKAGTAIKAGDAPGAGSYLNRAVCDVESAAKWAGREWEAGAKVTLQAAKDLEPKLKAGAGYAVEDVSKALTFVGEETKKLGNYLASKR</sequence>
<dbReference type="RefSeq" id="WP_145215982.1">
    <property type="nucleotide sequence ID" value="NZ_CP036432.1"/>
</dbReference>
<proteinExistence type="predicted"/>
<gene>
    <name evidence="2" type="ORF">TBK1r_48040</name>
</gene>
<feature type="signal peptide" evidence="1">
    <location>
        <begin position="1"/>
        <end position="20"/>
    </location>
</feature>
<reference evidence="2 3" key="1">
    <citation type="submission" date="2019-02" db="EMBL/GenBank/DDBJ databases">
        <title>Deep-cultivation of Planctomycetes and their phenomic and genomic characterization uncovers novel biology.</title>
        <authorList>
            <person name="Wiegand S."/>
            <person name="Jogler M."/>
            <person name="Boedeker C."/>
            <person name="Pinto D."/>
            <person name="Vollmers J."/>
            <person name="Rivas-Marin E."/>
            <person name="Kohn T."/>
            <person name="Peeters S.H."/>
            <person name="Heuer A."/>
            <person name="Rast P."/>
            <person name="Oberbeckmann S."/>
            <person name="Bunk B."/>
            <person name="Jeske O."/>
            <person name="Meyerdierks A."/>
            <person name="Storesund J.E."/>
            <person name="Kallscheuer N."/>
            <person name="Luecker S."/>
            <person name="Lage O.M."/>
            <person name="Pohl T."/>
            <person name="Merkel B.J."/>
            <person name="Hornburger P."/>
            <person name="Mueller R.-W."/>
            <person name="Bruemmer F."/>
            <person name="Labrenz M."/>
            <person name="Spormann A.M."/>
            <person name="Op den Camp H."/>
            <person name="Overmann J."/>
            <person name="Amann R."/>
            <person name="Jetten M.S.M."/>
            <person name="Mascher T."/>
            <person name="Medema M.H."/>
            <person name="Devos D.P."/>
            <person name="Kaster A.-K."/>
            <person name="Ovreas L."/>
            <person name="Rohde M."/>
            <person name="Galperin M.Y."/>
            <person name="Jogler C."/>
        </authorList>
    </citation>
    <scope>NUCLEOTIDE SEQUENCE [LARGE SCALE GENOMIC DNA]</scope>
    <source>
        <strain evidence="2 3">TBK1r</strain>
    </source>
</reference>
<evidence type="ECO:0000313" key="3">
    <source>
        <dbReference type="Proteomes" id="UP000318081"/>
    </source>
</evidence>
<keyword evidence="3" id="KW-1185">Reference proteome</keyword>
<evidence type="ECO:0008006" key="4">
    <source>
        <dbReference type="Google" id="ProtNLM"/>
    </source>
</evidence>
<name>A0ABX5XUT3_9BACT</name>
<organism evidence="2 3">
    <name type="scientific">Stieleria magnilauensis</name>
    <dbReference type="NCBI Taxonomy" id="2527963"/>
    <lineage>
        <taxon>Bacteria</taxon>
        <taxon>Pseudomonadati</taxon>
        <taxon>Planctomycetota</taxon>
        <taxon>Planctomycetia</taxon>
        <taxon>Pirellulales</taxon>
        <taxon>Pirellulaceae</taxon>
        <taxon>Stieleria</taxon>
    </lineage>
</organism>
<dbReference type="Proteomes" id="UP000318081">
    <property type="component" value="Chromosome"/>
</dbReference>
<dbReference type="EMBL" id="CP036432">
    <property type="protein sequence ID" value="QDV85788.1"/>
    <property type="molecule type" value="Genomic_DNA"/>
</dbReference>
<keyword evidence="1" id="KW-0732">Signal</keyword>
<accession>A0ABX5XUT3</accession>
<feature type="chain" id="PRO_5046090836" description="YfdX protein" evidence="1">
    <location>
        <begin position="21"/>
        <end position="228"/>
    </location>
</feature>
<evidence type="ECO:0000313" key="2">
    <source>
        <dbReference type="EMBL" id="QDV85788.1"/>
    </source>
</evidence>